<dbReference type="Gene3D" id="2.170.270.10">
    <property type="entry name" value="SET domain"/>
    <property type="match status" value="1"/>
</dbReference>
<organism evidence="2 3">
    <name type="scientific">Rehmannia glutinosa</name>
    <name type="common">Chinese foxglove</name>
    <dbReference type="NCBI Taxonomy" id="99300"/>
    <lineage>
        <taxon>Eukaryota</taxon>
        <taxon>Viridiplantae</taxon>
        <taxon>Streptophyta</taxon>
        <taxon>Embryophyta</taxon>
        <taxon>Tracheophyta</taxon>
        <taxon>Spermatophyta</taxon>
        <taxon>Magnoliopsida</taxon>
        <taxon>eudicotyledons</taxon>
        <taxon>Gunneridae</taxon>
        <taxon>Pentapetalae</taxon>
        <taxon>asterids</taxon>
        <taxon>lamiids</taxon>
        <taxon>Lamiales</taxon>
        <taxon>Orobanchaceae</taxon>
        <taxon>Rehmannieae</taxon>
        <taxon>Rehmannia</taxon>
    </lineage>
</organism>
<sequence length="604" mass="67430">MEMRAIEDIAIGQDLTPPLRPLAFVLRDSALSSHCSACLSTLPPPEFPPFAPAFPQNPYHVPIDTPSPLYCSPSCSSLDSPLHLSSGEPHLHSLLLQSPTSTWNDDSSDLRLSLRLVHIFGKLPQHYRFSPKFPGSMSSDQKNGALERIAGLMTNRENLLFGENRNHQFQCSDEGDNSDENDENILERIREGAKVIAKARRMCLDENVNVEKQDEFVLEEMVLCLVLTNAVEVQDKSGCCIGVAVYVTAFSWINHSCSPNACYSFLMGLEDNVELPALRITPAAKSGCGNGYDNGFIMEGDVEKNGYGPRIIVRSIKAVNKGEEVTIAYTDLLQPKEMRRAELWSKYWFSCRCKRCGAMPEAYVDNAVQALSAANPESSDYKIEKLMQSFDNAVTDYLSSGDPIWCCKNLENLLTHGHLNNKTREPNEAKSPQKLKLHPYHYLSLNAYTALSSAYKVHASDLSVLNSDIETQKLEAFKMYKTSAAYSLLLAGAAHHLFTFESSLVTTVANFWMNAGESMLNLSRSFLWASFLNLSPTHLEFLSVSTQKCNCRCLGEECDEQVRMYIFLLSIHCLRYGALFSSICYGLSAEMNCYTTLGFLKEFA</sequence>
<dbReference type="Gene3D" id="1.25.40.10">
    <property type="entry name" value="Tetratricopeptide repeat domain"/>
    <property type="match status" value="1"/>
</dbReference>
<feature type="domain" description="SET" evidence="1">
    <location>
        <begin position="131"/>
        <end position="330"/>
    </location>
</feature>
<accession>A0ABR0V796</accession>
<keyword evidence="3" id="KW-1185">Reference proteome</keyword>
<dbReference type="PANTHER" id="PTHR47780">
    <property type="entry name" value="PROTEIN SET DOMAIN GROUP 41"/>
    <property type="match status" value="1"/>
</dbReference>
<dbReference type="EMBL" id="JABTTQ020001484">
    <property type="protein sequence ID" value="KAK6131045.1"/>
    <property type="molecule type" value="Genomic_DNA"/>
</dbReference>
<evidence type="ECO:0000313" key="2">
    <source>
        <dbReference type="EMBL" id="KAK6131045.1"/>
    </source>
</evidence>
<dbReference type="SUPFAM" id="SSF82199">
    <property type="entry name" value="SET domain"/>
    <property type="match status" value="1"/>
</dbReference>
<dbReference type="InterPro" id="IPR001214">
    <property type="entry name" value="SET_dom"/>
</dbReference>
<evidence type="ECO:0000259" key="1">
    <source>
        <dbReference type="PROSITE" id="PS50280"/>
    </source>
</evidence>
<reference evidence="2 3" key="1">
    <citation type="journal article" date="2021" name="Comput. Struct. Biotechnol. J.">
        <title>De novo genome assembly of the potent medicinal plant Rehmannia glutinosa using nanopore technology.</title>
        <authorList>
            <person name="Ma L."/>
            <person name="Dong C."/>
            <person name="Song C."/>
            <person name="Wang X."/>
            <person name="Zheng X."/>
            <person name="Niu Y."/>
            <person name="Chen S."/>
            <person name="Feng W."/>
        </authorList>
    </citation>
    <scope>NUCLEOTIDE SEQUENCE [LARGE SCALE GENOMIC DNA]</scope>
    <source>
        <strain evidence="2">DH-2019</strain>
    </source>
</reference>
<dbReference type="InterPro" id="IPR011990">
    <property type="entry name" value="TPR-like_helical_dom_sf"/>
</dbReference>
<dbReference type="PROSITE" id="PS50280">
    <property type="entry name" value="SET"/>
    <property type="match status" value="1"/>
</dbReference>
<dbReference type="CDD" id="cd20071">
    <property type="entry name" value="SET_SMYD"/>
    <property type="match status" value="1"/>
</dbReference>
<dbReference type="PANTHER" id="PTHR47780:SF1">
    <property type="entry name" value="PROTEIN SET DOMAIN GROUP 41"/>
    <property type="match status" value="1"/>
</dbReference>
<evidence type="ECO:0000313" key="3">
    <source>
        <dbReference type="Proteomes" id="UP001318860"/>
    </source>
</evidence>
<proteinExistence type="predicted"/>
<dbReference type="InterPro" id="IPR046341">
    <property type="entry name" value="SET_dom_sf"/>
</dbReference>
<dbReference type="Proteomes" id="UP001318860">
    <property type="component" value="Unassembled WGS sequence"/>
</dbReference>
<gene>
    <name evidence="2" type="ORF">DH2020_035208</name>
</gene>
<name>A0ABR0V796_REHGL</name>
<protein>
    <recommendedName>
        <fullName evidence="1">SET domain-containing protein</fullName>
    </recommendedName>
</protein>
<dbReference type="Pfam" id="PF00856">
    <property type="entry name" value="SET"/>
    <property type="match status" value="1"/>
</dbReference>
<comment type="caution">
    <text evidence="2">The sequence shown here is derived from an EMBL/GenBank/DDBJ whole genome shotgun (WGS) entry which is preliminary data.</text>
</comment>